<dbReference type="InterPro" id="IPR036291">
    <property type="entry name" value="NAD(P)-bd_dom_sf"/>
</dbReference>
<dbReference type="SUPFAM" id="SSF55347">
    <property type="entry name" value="Glyceraldehyde-3-phosphate dehydrogenase-like, C-terminal domain"/>
    <property type="match status" value="1"/>
</dbReference>
<dbReference type="eggNOG" id="COG0673">
    <property type="taxonomic scope" value="Bacteria"/>
</dbReference>
<keyword evidence="1" id="KW-0560">Oxidoreductase</keyword>
<dbReference type="SUPFAM" id="SSF51735">
    <property type="entry name" value="NAD(P)-binding Rossmann-fold domains"/>
    <property type="match status" value="1"/>
</dbReference>
<keyword evidence="6" id="KW-1185">Reference proteome</keyword>
<dbReference type="Proteomes" id="UP000000322">
    <property type="component" value="Chromosome"/>
</dbReference>
<dbReference type="PANTHER" id="PTHR43818">
    <property type="entry name" value="BCDNA.GH03377"/>
    <property type="match status" value="1"/>
</dbReference>
<evidence type="ECO:0000313" key="5">
    <source>
        <dbReference type="EMBL" id="ACZ21002.1"/>
    </source>
</evidence>
<dbReference type="RefSeq" id="WP_012866071.1">
    <property type="nucleotide sequence ID" value="NC_013521.1"/>
</dbReference>
<organism evidence="5 6">
    <name type="scientific">Sanguibacter keddieii (strain ATCC 51767 / DSM 10542 / NCFB 3025 / ST-74)</name>
    <dbReference type="NCBI Taxonomy" id="446469"/>
    <lineage>
        <taxon>Bacteria</taxon>
        <taxon>Bacillati</taxon>
        <taxon>Actinomycetota</taxon>
        <taxon>Actinomycetes</taxon>
        <taxon>Micrococcales</taxon>
        <taxon>Sanguibacteraceae</taxon>
        <taxon>Sanguibacter</taxon>
    </lineage>
</organism>
<dbReference type="GO" id="GO:0000166">
    <property type="term" value="F:nucleotide binding"/>
    <property type="evidence" value="ECO:0007669"/>
    <property type="project" value="InterPro"/>
</dbReference>
<dbReference type="STRING" id="446469.Sked_10530"/>
<dbReference type="GO" id="GO:0016491">
    <property type="term" value="F:oxidoreductase activity"/>
    <property type="evidence" value="ECO:0007669"/>
    <property type="project" value="UniProtKB-KW"/>
</dbReference>
<accession>D1BD04</accession>
<protein>
    <submittedName>
        <fullName evidence="5">Predicted dehydrogenase</fullName>
    </submittedName>
</protein>
<dbReference type="InterPro" id="IPR050463">
    <property type="entry name" value="Gfo/Idh/MocA_oxidrdct_glycsds"/>
</dbReference>
<dbReference type="PANTHER" id="PTHR43818:SF11">
    <property type="entry name" value="BCDNA.GH03377"/>
    <property type="match status" value="1"/>
</dbReference>
<dbReference type="Gene3D" id="3.30.360.10">
    <property type="entry name" value="Dihydrodipicolinate Reductase, domain 2"/>
    <property type="match status" value="1"/>
</dbReference>
<reference evidence="5 6" key="1">
    <citation type="journal article" date="2009" name="Stand. Genomic Sci.">
        <title>Complete genome sequence of Sanguibacter keddieii type strain (ST-74).</title>
        <authorList>
            <person name="Ivanova N."/>
            <person name="Sikorski J."/>
            <person name="Sims D."/>
            <person name="Brettin T."/>
            <person name="Detter J.C."/>
            <person name="Han C."/>
            <person name="Lapidus A."/>
            <person name="Copeland A."/>
            <person name="Glavina Del Rio T."/>
            <person name="Nolan M."/>
            <person name="Chen F."/>
            <person name="Lucas S."/>
            <person name="Tice H."/>
            <person name="Cheng J.F."/>
            <person name="Bruce D."/>
            <person name="Goodwin L."/>
            <person name="Pitluck S."/>
            <person name="Pati A."/>
            <person name="Mavromatis K."/>
            <person name="Chen A."/>
            <person name="Palaniappan K."/>
            <person name="D'haeseleer P."/>
            <person name="Chain P."/>
            <person name="Bristow J."/>
            <person name="Eisen J.A."/>
            <person name="Markowitz V."/>
            <person name="Hugenholtz P."/>
            <person name="Goker M."/>
            <person name="Pukall R."/>
            <person name="Klenk H.P."/>
            <person name="Kyrpides N.C."/>
        </authorList>
    </citation>
    <scope>NUCLEOTIDE SEQUENCE [LARGE SCALE GENOMIC DNA]</scope>
    <source>
        <strain evidence="6">ATCC 51767 / DSM 10542 / NCFB 3025 / ST-74</strain>
    </source>
</reference>
<dbReference type="InterPro" id="IPR055170">
    <property type="entry name" value="GFO_IDH_MocA-like_dom"/>
</dbReference>
<dbReference type="AlphaFoldDB" id="D1BD04"/>
<evidence type="ECO:0000313" key="6">
    <source>
        <dbReference type="Proteomes" id="UP000000322"/>
    </source>
</evidence>
<name>D1BD04_SANKS</name>
<evidence type="ECO:0000256" key="2">
    <source>
        <dbReference type="ARBA" id="ARBA00023027"/>
    </source>
</evidence>
<dbReference type="EMBL" id="CP001819">
    <property type="protein sequence ID" value="ACZ21002.1"/>
    <property type="molecule type" value="Genomic_DNA"/>
</dbReference>
<dbReference type="InterPro" id="IPR000683">
    <property type="entry name" value="Gfo/Idh/MocA-like_OxRdtase_N"/>
</dbReference>
<evidence type="ECO:0000259" key="4">
    <source>
        <dbReference type="Pfam" id="PF22725"/>
    </source>
</evidence>
<dbReference type="Pfam" id="PF22725">
    <property type="entry name" value="GFO_IDH_MocA_C3"/>
    <property type="match status" value="1"/>
</dbReference>
<dbReference type="Pfam" id="PF01408">
    <property type="entry name" value="GFO_IDH_MocA"/>
    <property type="match status" value="1"/>
</dbReference>
<dbReference type="Gene3D" id="3.40.50.720">
    <property type="entry name" value="NAD(P)-binding Rossmann-like Domain"/>
    <property type="match status" value="1"/>
</dbReference>
<dbReference type="KEGG" id="ske:Sked_10530"/>
<dbReference type="HOGENOM" id="CLU_023194_17_0_11"/>
<feature type="domain" description="Gfo/Idh/MocA-like oxidoreductase N-terminal" evidence="3">
    <location>
        <begin position="10"/>
        <end position="127"/>
    </location>
</feature>
<evidence type="ECO:0000259" key="3">
    <source>
        <dbReference type="Pfam" id="PF01408"/>
    </source>
</evidence>
<feature type="domain" description="GFO/IDH/MocA-like oxidoreductase" evidence="4">
    <location>
        <begin position="146"/>
        <end position="296"/>
    </location>
</feature>
<sequence length="396" mass="42177">MSDDGRPRLGVGMVGHAFMGAAHSQAWRTAPRFFDLPLRTEMTAVAGRTTESARAAADRLGWLGSEASWKDLVARDDVDLVDICTPGDTHAEIAIAALEAGKHVLCEKPLANSVAEAQQMADAADAAVLRGVVAMVGFTYRRVPAVRLARQLVEEGRIGTVRHVRAQYLQDWLTDEESPLTWRLDKERAGSGALGDIGAHVVDLAQFVTGEQVTGVSGMLETFVAERPVASSSSGASPAGLGGVAGQGRGPVTVDDATAFLARMSGGGIAVFEATRFATGRKNAIRLEVDGSLGSLSFDFEDMNVLHLYDAQEPASTAGFRRIVVTEPEHPYVAHWWPAGHGLGYEHAFTHQVVDLVEALATGTQPAPTFRDGLVVQKVLAAVEESAADRSSWRDV</sequence>
<proteinExistence type="predicted"/>
<keyword evidence="2" id="KW-0520">NAD</keyword>
<gene>
    <name evidence="5" type="ordered locus">Sked_10530</name>
</gene>
<evidence type="ECO:0000256" key="1">
    <source>
        <dbReference type="ARBA" id="ARBA00023002"/>
    </source>
</evidence>